<keyword evidence="8 10" id="KW-0717">Septation</keyword>
<evidence type="ECO:0000256" key="1">
    <source>
        <dbReference type="ARBA" id="ARBA00001946"/>
    </source>
</evidence>
<evidence type="ECO:0000256" key="5">
    <source>
        <dbReference type="ARBA" id="ARBA00022741"/>
    </source>
</evidence>
<comment type="function">
    <text evidence="10">Necessary for normal cell division and for the maintenance of normal septation.</text>
</comment>
<keyword evidence="7 10" id="KW-0342">GTP-binding</keyword>
<dbReference type="SUPFAM" id="SSF52540">
    <property type="entry name" value="P-loop containing nucleoside triphosphate hydrolases"/>
    <property type="match status" value="1"/>
</dbReference>
<evidence type="ECO:0000313" key="12">
    <source>
        <dbReference type="EMBL" id="WOK08157.1"/>
    </source>
</evidence>
<dbReference type="RefSeq" id="WP_317490803.1">
    <property type="nucleotide sequence ID" value="NZ_CP136051.1"/>
</dbReference>
<keyword evidence="5 10" id="KW-0547">Nucleotide-binding</keyword>
<reference evidence="12 13" key="1">
    <citation type="journal article" date="2023" name="Microbiol. Resour. Announc.">
        <title>Complete Genome Sequence of Imperialibacter roseus strain P4T.</title>
        <authorList>
            <person name="Tizabi D.R."/>
            <person name="Bachvaroff T."/>
            <person name="Hill R.T."/>
        </authorList>
    </citation>
    <scope>NUCLEOTIDE SEQUENCE [LARGE SCALE GENOMIC DNA]</scope>
    <source>
        <strain evidence="12 13">P4T</strain>
    </source>
</reference>
<comment type="similarity">
    <text evidence="2 10">Belongs to the TRAFAC class TrmE-Era-EngA-EngB-Septin-like GTPase superfamily. EngB GTPase family.</text>
</comment>
<feature type="domain" description="EngB-type G" evidence="11">
    <location>
        <begin position="22"/>
        <end position="197"/>
    </location>
</feature>
<dbReference type="EMBL" id="CP136051">
    <property type="protein sequence ID" value="WOK08157.1"/>
    <property type="molecule type" value="Genomic_DNA"/>
</dbReference>
<keyword evidence="13" id="KW-1185">Reference proteome</keyword>
<evidence type="ECO:0000313" key="13">
    <source>
        <dbReference type="Proteomes" id="UP001302349"/>
    </source>
</evidence>
<dbReference type="InterPro" id="IPR030393">
    <property type="entry name" value="G_ENGB_dom"/>
</dbReference>
<dbReference type="Pfam" id="PF01926">
    <property type="entry name" value="MMR_HSR1"/>
    <property type="match status" value="1"/>
</dbReference>
<keyword evidence="9 10" id="KW-0131">Cell cycle</keyword>
<dbReference type="PANTHER" id="PTHR11649:SF13">
    <property type="entry name" value="ENGB-TYPE G DOMAIN-CONTAINING PROTEIN"/>
    <property type="match status" value="1"/>
</dbReference>
<evidence type="ECO:0000256" key="10">
    <source>
        <dbReference type="HAMAP-Rule" id="MF_00321"/>
    </source>
</evidence>
<organism evidence="12 13">
    <name type="scientific">Imperialibacter roseus</name>
    <dbReference type="NCBI Taxonomy" id="1324217"/>
    <lineage>
        <taxon>Bacteria</taxon>
        <taxon>Pseudomonadati</taxon>
        <taxon>Bacteroidota</taxon>
        <taxon>Cytophagia</taxon>
        <taxon>Cytophagales</taxon>
        <taxon>Flammeovirgaceae</taxon>
        <taxon>Imperialibacter</taxon>
    </lineage>
</organism>
<dbReference type="PROSITE" id="PS51706">
    <property type="entry name" value="G_ENGB"/>
    <property type="match status" value="1"/>
</dbReference>
<dbReference type="Proteomes" id="UP001302349">
    <property type="component" value="Chromosome"/>
</dbReference>
<keyword evidence="4" id="KW-0479">Metal-binding</keyword>
<evidence type="ECO:0000256" key="8">
    <source>
        <dbReference type="ARBA" id="ARBA00023210"/>
    </source>
</evidence>
<dbReference type="HAMAP" id="MF_00321">
    <property type="entry name" value="GTPase_EngB"/>
    <property type="match status" value="1"/>
</dbReference>
<dbReference type="PANTHER" id="PTHR11649">
    <property type="entry name" value="MSS1/TRME-RELATED GTP-BINDING PROTEIN"/>
    <property type="match status" value="1"/>
</dbReference>
<evidence type="ECO:0000259" key="11">
    <source>
        <dbReference type="PROSITE" id="PS51706"/>
    </source>
</evidence>
<dbReference type="CDD" id="cd01876">
    <property type="entry name" value="YihA_EngB"/>
    <property type="match status" value="1"/>
</dbReference>
<keyword evidence="3 10" id="KW-0132">Cell division</keyword>
<gene>
    <name evidence="12" type="primary">yihA</name>
    <name evidence="10" type="synonym">engB</name>
    <name evidence="12" type="ORF">RT717_05850</name>
</gene>
<comment type="cofactor">
    <cofactor evidence="1">
        <name>Mg(2+)</name>
        <dbReference type="ChEBI" id="CHEBI:18420"/>
    </cofactor>
</comment>
<accession>A0ABZ0IUG9</accession>
<evidence type="ECO:0000256" key="7">
    <source>
        <dbReference type="ARBA" id="ARBA00023134"/>
    </source>
</evidence>
<keyword evidence="6" id="KW-0460">Magnesium</keyword>
<proteinExistence type="inferred from homology"/>
<evidence type="ECO:0000256" key="6">
    <source>
        <dbReference type="ARBA" id="ARBA00022842"/>
    </source>
</evidence>
<sequence length="203" mass="23223">MRIDTATFLASYANVNTCPESELPEYAFIGRSNVGKSSLINMLTNHSKLAKTSSKPGKTQLLNQFLINDSWLLMDMPGYGWAKVSKTEKAKWEIMNQQYLLERKNLCNLFVLIDSRIPPQKIDLEFLNWAGENEIPLSIVFTKADKQSKNHTQSSVAAFMRELKKYWIFLPPSFVTSAEDKRGKEELLGYIEEANGLFMQKND</sequence>
<evidence type="ECO:0000256" key="2">
    <source>
        <dbReference type="ARBA" id="ARBA00009638"/>
    </source>
</evidence>
<dbReference type="InterPro" id="IPR027417">
    <property type="entry name" value="P-loop_NTPase"/>
</dbReference>
<dbReference type="InterPro" id="IPR019987">
    <property type="entry name" value="GTP-bd_ribosome_bio_YsxC"/>
</dbReference>
<dbReference type="InterPro" id="IPR006073">
    <property type="entry name" value="GTP-bd"/>
</dbReference>
<evidence type="ECO:0000256" key="9">
    <source>
        <dbReference type="ARBA" id="ARBA00023306"/>
    </source>
</evidence>
<dbReference type="Gene3D" id="3.40.50.300">
    <property type="entry name" value="P-loop containing nucleotide triphosphate hydrolases"/>
    <property type="match status" value="1"/>
</dbReference>
<protein>
    <recommendedName>
        <fullName evidence="10">Probable GTP-binding protein EngB</fullName>
    </recommendedName>
</protein>
<dbReference type="NCBIfam" id="TIGR03598">
    <property type="entry name" value="GTPase_YsxC"/>
    <property type="match status" value="1"/>
</dbReference>
<name>A0ABZ0IUG9_9BACT</name>
<evidence type="ECO:0000256" key="4">
    <source>
        <dbReference type="ARBA" id="ARBA00022723"/>
    </source>
</evidence>
<evidence type="ECO:0000256" key="3">
    <source>
        <dbReference type="ARBA" id="ARBA00022618"/>
    </source>
</evidence>